<reference evidence="1" key="1">
    <citation type="journal article" date="2021" name="New Phytol.">
        <title>Evolutionary innovations through gain and loss of genes in the ectomycorrhizal Boletales.</title>
        <authorList>
            <person name="Wu G."/>
            <person name="Miyauchi S."/>
            <person name="Morin E."/>
            <person name="Kuo A."/>
            <person name="Drula E."/>
            <person name="Varga T."/>
            <person name="Kohler A."/>
            <person name="Feng B."/>
            <person name="Cao Y."/>
            <person name="Lipzen A."/>
            <person name="Daum C."/>
            <person name="Hundley H."/>
            <person name="Pangilinan J."/>
            <person name="Johnson J."/>
            <person name="Barry K."/>
            <person name="LaButti K."/>
            <person name="Ng V."/>
            <person name="Ahrendt S."/>
            <person name="Min B."/>
            <person name="Choi I.G."/>
            <person name="Park H."/>
            <person name="Plett J.M."/>
            <person name="Magnuson J."/>
            <person name="Spatafora J.W."/>
            <person name="Nagy L.G."/>
            <person name="Henrissat B."/>
            <person name="Grigoriev I.V."/>
            <person name="Yang Z.L."/>
            <person name="Xu J."/>
            <person name="Martin F.M."/>
        </authorList>
    </citation>
    <scope>NUCLEOTIDE SEQUENCE</scope>
    <source>
        <strain evidence="1">ATCC 28755</strain>
    </source>
</reference>
<feature type="non-terminal residue" evidence="1">
    <location>
        <position position="312"/>
    </location>
</feature>
<organism evidence="1 2">
    <name type="scientific">Hygrophoropsis aurantiaca</name>
    <dbReference type="NCBI Taxonomy" id="72124"/>
    <lineage>
        <taxon>Eukaryota</taxon>
        <taxon>Fungi</taxon>
        <taxon>Dikarya</taxon>
        <taxon>Basidiomycota</taxon>
        <taxon>Agaricomycotina</taxon>
        <taxon>Agaricomycetes</taxon>
        <taxon>Agaricomycetidae</taxon>
        <taxon>Boletales</taxon>
        <taxon>Coniophorineae</taxon>
        <taxon>Hygrophoropsidaceae</taxon>
        <taxon>Hygrophoropsis</taxon>
    </lineage>
</organism>
<keyword evidence="2" id="KW-1185">Reference proteome</keyword>
<dbReference type="EMBL" id="MU268147">
    <property type="protein sequence ID" value="KAH7905662.1"/>
    <property type="molecule type" value="Genomic_DNA"/>
</dbReference>
<comment type="caution">
    <text evidence="1">The sequence shown here is derived from an EMBL/GenBank/DDBJ whole genome shotgun (WGS) entry which is preliminary data.</text>
</comment>
<evidence type="ECO:0000313" key="1">
    <source>
        <dbReference type="EMBL" id="KAH7905662.1"/>
    </source>
</evidence>
<sequence length="312" mass="35062">MQGFYPGIIEAILSDSQTIDLLLLKFSYLKRHLNEQRNYFSPAVTLPPELLVHIFQTVLRLENNGKSLKSCSQVCRRWRYAAAESTLLWANALDFVGDSYSWVTEMLRRSLSTPYDLCVDYDQVDHRDPTDVKVSYALHSLSCIHRLHLNASQASFTAIFRNGGIRTAAPILNSMYLTNTSRIYGESGTPLLPSTILSLDAPLLRSLHIAGFAFTWSHLKFNNLTCLSILELPDLTKPTIEHVLRFLVDSPLLQELRLGGVFFEPSEDEPETPLIVTLDYLSRLDLWASVSTSTAFLTQLALPSLSALNVVV</sequence>
<protein>
    <submittedName>
        <fullName evidence="1">Uncharacterized protein</fullName>
    </submittedName>
</protein>
<gene>
    <name evidence="1" type="ORF">BJ138DRAFT_1017417</name>
</gene>
<proteinExistence type="predicted"/>
<accession>A0ACB7ZY99</accession>
<evidence type="ECO:0000313" key="2">
    <source>
        <dbReference type="Proteomes" id="UP000790377"/>
    </source>
</evidence>
<name>A0ACB7ZY99_9AGAM</name>
<dbReference type="Proteomes" id="UP000790377">
    <property type="component" value="Unassembled WGS sequence"/>
</dbReference>